<dbReference type="InParanoid" id="E9HZK0"/>
<dbReference type="KEGG" id="dpx:DAPPUDRAFT_336375"/>
<dbReference type="PhylomeDB" id="E9HZK0"/>
<accession>E9HZK0</accession>
<dbReference type="InterPro" id="IPR040564">
    <property type="entry name" value="CxC3-like"/>
</dbReference>
<reference evidence="2 3" key="1">
    <citation type="journal article" date="2011" name="Science">
        <title>The ecoresponsive genome of Daphnia pulex.</title>
        <authorList>
            <person name="Colbourne J.K."/>
            <person name="Pfrender M.E."/>
            <person name="Gilbert D."/>
            <person name="Thomas W.K."/>
            <person name="Tucker A."/>
            <person name="Oakley T.H."/>
            <person name="Tokishita S."/>
            <person name="Aerts A."/>
            <person name="Arnold G.J."/>
            <person name="Basu M.K."/>
            <person name="Bauer D.J."/>
            <person name="Caceres C.E."/>
            <person name="Carmel L."/>
            <person name="Casola C."/>
            <person name="Choi J.H."/>
            <person name="Detter J.C."/>
            <person name="Dong Q."/>
            <person name="Dusheyko S."/>
            <person name="Eads B.D."/>
            <person name="Frohlich T."/>
            <person name="Geiler-Samerotte K.A."/>
            <person name="Gerlach D."/>
            <person name="Hatcher P."/>
            <person name="Jogdeo S."/>
            <person name="Krijgsveld J."/>
            <person name="Kriventseva E.V."/>
            <person name="Kultz D."/>
            <person name="Laforsch C."/>
            <person name="Lindquist E."/>
            <person name="Lopez J."/>
            <person name="Manak J.R."/>
            <person name="Muller J."/>
            <person name="Pangilinan J."/>
            <person name="Patwardhan R.P."/>
            <person name="Pitluck S."/>
            <person name="Pritham E.J."/>
            <person name="Rechtsteiner A."/>
            <person name="Rho M."/>
            <person name="Rogozin I.B."/>
            <person name="Sakarya O."/>
            <person name="Salamov A."/>
            <person name="Schaack S."/>
            <person name="Shapiro H."/>
            <person name="Shiga Y."/>
            <person name="Skalitzky C."/>
            <person name="Smith Z."/>
            <person name="Souvorov A."/>
            <person name="Sung W."/>
            <person name="Tang Z."/>
            <person name="Tsuchiya D."/>
            <person name="Tu H."/>
            <person name="Vos H."/>
            <person name="Wang M."/>
            <person name="Wolf Y.I."/>
            <person name="Yamagata H."/>
            <person name="Yamada T."/>
            <person name="Ye Y."/>
            <person name="Shaw J.R."/>
            <person name="Andrews J."/>
            <person name="Crease T.J."/>
            <person name="Tang H."/>
            <person name="Lucas S.M."/>
            <person name="Robertson H.M."/>
            <person name="Bork P."/>
            <person name="Koonin E.V."/>
            <person name="Zdobnov E.M."/>
            <person name="Grigoriev I.V."/>
            <person name="Lynch M."/>
            <person name="Boore J.L."/>
        </authorList>
    </citation>
    <scope>NUCLEOTIDE SEQUENCE [LARGE SCALE GENOMIC DNA]</scope>
</reference>
<dbReference type="Proteomes" id="UP000000305">
    <property type="component" value="Unassembled WGS sequence"/>
</dbReference>
<dbReference type="EMBL" id="GL733362">
    <property type="protein sequence ID" value="EFX62830.1"/>
    <property type="molecule type" value="Genomic_DNA"/>
</dbReference>
<feature type="domain" description="CxC3 like cysteine cluster" evidence="1">
    <location>
        <begin position="33"/>
        <end position="146"/>
    </location>
</feature>
<dbReference type="PANTHER" id="PTHR33104">
    <property type="entry name" value="SI:DKEY-29D5.2"/>
    <property type="match status" value="1"/>
</dbReference>
<gene>
    <name evidence="2" type="ORF">DAPPUDRAFT_336375</name>
</gene>
<dbReference type="AlphaFoldDB" id="E9HZK0"/>
<protein>
    <recommendedName>
        <fullName evidence="1">CxC3 like cysteine cluster domain-containing protein</fullName>
    </recommendedName>
</protein>
<keyword evidence="3" id="KW-1185">Reference proteome</keyword>
<dbReference type="PANTHER" id="PTHR33104:SF2">
    <property type="entry name" value="CXC3 LIKE CYSTEINE CLUSTER DOMAIN-CONTAINING PROTEIN"/>
    <property type="match status" value="1"/>
</dbReference>
<evidence type="ECO:0000313" key="3">
    <source>
        <dbReference type="Proteomes" id="UP000000305"/>
    </source>
</evidence>
<dbReference type="Pfam" id="PF18804">
    <property type="entry name" value="CxC3"/>
    <property type="match status" value="1"/>
</dbReference>
<organism evidence="2 3">
    <name type="scientific">Daphnia pulex</name>
    <name type="common">Water flea</name>
    <dbReference type="NCBI Taxonomy" id="6669"/>
    <lineage>
        <taxon>Eukaryota</taxon>
        <taxon>Metazoa</taxon>
        <taxon>Ecdysozoa</taxon>
        <taxon>Arthropoda</taxon>
        <taxon>Crustacea</taxon>
        <taxon>Branchiopoda</taxon>
        <taxon>Diplostraca</taxon>
        <taxon>Cladocera</taxon>
        <taxon>Anomopoda</taxon>
        <taxon>Daphniidae</taxon>
        <taxon>Daphnia</taxon>
    </lineage>
</organism>
<dbReference type="OrthoDB" id="6369081at2759"/>
<proteinExistence type="predicted"/>
<sequence>MPFHRRLLCSCETLETLQPHHFIDEEGNIITKDVCLPCFVPLKCCDVNCLGSMSLTPNLTESIVVVTEQGRFLLKGTNFVCDSCHTVRKATIDDYIFSGFFPASLSEKVTYLFSEEALLLGYHISHKCPGSSNNMYARTLEDVSKEYGRNEPINVPLFTTAEREWETCRHYIDQEVLKRDKTHCPSCGTKPLIRSSDAIIKLRRLASAGRVRKPQNERVYALVTC</sequence>
<evidence type="ECO:0000313" key="2">
    <source>
        <dbReference type="EMBL" id="EFX62830.1"/>
    </source>
</evidence>
<evidence type="ECO:0000259" key="1">
    <source>
        <dbReference type="Pfam" id="PF18804"/>
    </source>
</evidence>
<dbReference type="HOGENOM" id="CLU_1231039_0_0_1"/>
<name>E9HZK0_DAPPU</name>